<dbReference type="OrthoDB" id="5069709at2"/>
<dbReference type="KEGG" id="sna:Snas_5662"/>
<dbReference type="EMBL" id="CP001778">
    <property type="protein sequence ID" value="ADD45292.1"/>
    <property type="molecule type" value="Genomic_DNA"/>
</dbReference>
<reference evidence="2 3" key="1">
    <citation type="journal article" date="2009" name="Stand. Genomic Sci.">
        <title>Complete genome sequence of Stackebrandtia nassauensis type strain (LLR-40K-21).</title>
        <authorList>
            <person name="Munk C."/>
            <person name="Lapidus A."/>
            <person name="Copeland A."/>
            <person name="Jando M."/>
            <person name="Mayilraj S."/>
            <person name="Glavina Del Rio T."/>
            <person name="Nolan M."/>
            <person name="Chen F."/>
            <person name="Lucas S."/>
            <person name="Tice H."/>
            <person name="Cheng J.F."/>
            <person name="Han C."/>
            <person name="Detter J.C."/>
            <person name="Bruce D."/>
            <person name="Goodwin L."/>
            <person name="Chain P."/>
            <person name="Pitluck S."/>
            <person name="Goker M."/>
            <person name="Ovchinikova G."/>
            <person name="Pati A."/>
            <person name="Ivanova N."/>
            <person name="Mavromatis K."/>
            <person name="Chen A."/>
            <person name="Palaniappan K."/>
            <person name="Land M."/>
            <person name="Hauser L."/>
            <person name="Chang Y.J."/>
            <person name="Jeffries C.D."/>
            <person name="Bristow J."/>
            <person name="Eisen J.A."/>
            <person name="Markowitz V."/>
            <person name="Hugenholtz P."/>
            <person name="Kyrpides N.C."/>
            <person name="Klenk H.P."/>
        </authorList>
    </citation>
    <scope>NUCLEOTIDE SEQUENCE [LARGE SCALE GENOMIC DNA]</scope>
    <source>
        <strain evidence="3">DSM 44728 / CIP 108903 / NRRL B-16338 / NBRC 102104 / LLR-40K-21</strain>
    </source>
</reference>
<dbReference type="AlphaFoldDB" id="D3PXW3"/>
<dbReference type="Proteomes" id="UP000000844">
    <property type="component" value="Chromosome"/>
</dbReference>
<feature type="domain" description="Outer membrane channel protein CpnT-like N-terminal" evidence="1">
    <location>
        <begin position="87"/>
        <end position="197"/>
    </location>
</feature>
<dbReference type="Pfam" id="PF25547">
    <property type="entry name" value="WXG100_2"/>
    <property type="match status" value="1"/>
</dbReference>
<evidence type="ECO:0000313" key="3">
    <source>
        <dbReference type="Proteomes" id="UP000000844"/>
    </source>
</evidence>
<evidence type="ECO:0000313" key="2">
    <source>
        <dbReference type="EMBL" id="ADD45292.1"/>
    </source>
</evidence>
<dbReference type="RefSeq" id="WP_013020863.1">
    <property type="nucleotide sequence ID" value="NC_013947.1"/>
</dbReference>
<evidence type="ECO:0000259" key="1">
    <source>
        <dbReference type="Pfam" id="PF25547"/>
    </source>
</evidence>
<dbReference type="HOGENOM" id="CLU_064446_0_0_11"/>
<organism evidence="2 3">
    <name type="scientific">Stackebrandtia nassauensis (strain DSM 44728 / CIP 108903 / NRRL B-16338 / NBRC 102104 / LLR-40K-21)</name>
    <dbReference type="NCBI Taxonomy" id="446470"/>
    <lineage>
        <taxon>Bacteria</taxon>
        <taxon>Bacillati</taxon>
        <taxon>Actinomycetota</taxon>
        <taxon>Actinomycetes</taxon>
        <taxon>Glycomycetales</taxon>
        <taxon>Glycomycetaceae</taxon>
        <taxon>Stackebrandtia</taxon>
    </lineage>
</organism>
<dbReference type="STRING" id="446470.Snas_5662"/>
<keyword evidence="3" id="KW-1185">Reference proteome</keyword>
<dbReference type="eggNOG" id="COG4842">
    <property type="taxonomic scope" value="Bacteria"/>
</dbReference>
<name>D3PXW3_STANL</name>
<gene>
    <name evidence="2" type="ordered locus">Snas_5662</name>
</gene>
<proteinExistence type="predicted"/>
<dbReference type="InterPro" id="IPR057746">
    <property type="entry name" value="CpnT-like_N"/>
</dbReference>
<accession>D3PXW3</accession>
<protein>
    <recommendedName>
        <fullName evidence="1">Outer membrane channel protein CpnT-like N-terminal domain-containing protein</fullName>
    </recommendedName>
</protein>
<sequence length="238" mass="24827">MNDNPLIADVDESTTGTSGLWLVEDTQLLIDAIESGSWVDGVIGGITVGLDVLSAVLDPLGALVSMAIGWLIEHIKPLRDALEKVTGDADKVRSYAKTWDNVSAKLVGAGTDLQSAVHKDLETWQSPAANAYSIHADYTTNAVGGVGALAGVLAAATEGAGMLVATTRAIVRDLIAECVTTLLVRIPLWLAEIGLTLGLGTGWVIAQVDSLIAKWVARITSYLNSLVASLSNLQALLA</sequence>